<evidence type="ECO:0000313" key="3">
    <source>
        <dbReference type="Proteomes" id="UP000315700"/>
    </source>
</evidence>
<feature type="region of interest" description="Disordered" evidence="1">
    <location>
        <begin position="1"/>
        <end position="23"/>
    </location>
</feature>
<proteinExistence type="predicted"/>
<evidence type="ECO:0000256" key="1">
    <source>
        <dbReference type="SAM" id="MobiDB-lite"/>
    </source>
</evidence>
<accession>A0A517SI51</accession>
<dbReference type="InParanoid" id="A0A517SI51"/>
<protein>
    <submittedName>
        <fullName evidence="2">Uncharacterized protein</fullName>
    </submittedName>
</protein>
<gene>
    <name evidence="2" type="ORF">Pan44_38520</name>
</gene>
<dbReference type="AlphaFoldDB" id="A0A517SI51"/>
<evidence type="ECO:0000313" key="2">
    <source>
        <dbReference type="EMBL" id="QDT55804.1"/>
    </source>
</evidence>
<sequence length="127" mass="13926">MAAASNSPAGDNRRPSAFRPGDSVSRRVLEDVIRQTASLYSFETPTDPADLAPLRDVATKLKGADFGLEPVVIELVTAMLRRQLKGLWTSEEQLSSVAGRVAETLFENPETSERLEKLWARLNAEVA</sequence>
<dbReference type="KEGG" id="ccos:Pan44_38520"/>
<dbReference type="RefSeq" id="WP_145032131.1">
    <property type="nucleotide sequence ID" value="NZ_CP036271.1"/>
</dbReference>
<keyword evidence="3" id="KW-1185">Reference proteome</keyword>
<dbReference type="OrthoDB" id="9877521at2"/>
<dbReference type="Proteomes" id="UP000315700">
    <property type="component" value="Chromosome"/>
</dbReference>
<name>A0A517SI51_9PLAN</name>
<dbReference type="EMBL" id="CP036271">
    <property type="protein sequence ID" value="QDT55804.1"/>
    <property type="molecule type" value="Genomic_DNA"/>
</dbReference>
<reference evidence="2 3" key="1">
    <citation type="submission" date="2019-02" db="EMBL/GenBank/DDBJ databases">
        <title>Deep-cultivation of Planctomycetes and their phenomic and genomic characterization uncovers novel biology.</title>
        <authorList>
            <person name="Wiegand S."/>
            <person name="Jogler M."/>
            <person name="Boedeker C."/>
            <person name="Pinto D."/>
            <person name="Vollmers J."/>
            <person name="Rivas-Marin E."/>
            <person name="Kohn T."/>
            <person name="Peeters S.H."/>
            <person name="Heuer A."/>
            <person name="Rast P."/>
            <person name="Oberbeckmann S."/>
            <person name="Bunk B."/>
            <person name="Jeske O."/>
            <person name="Meyerdierks A."/>
            <person name="Storesund J.E."/>
            <person name="Kallscheuer N."/>
            <person name="Luecker S."/>
            <person name="Lage O.M."/>
            <person name="Pohl T."/>
            <person name="Merkel B.J."/>
            <person name="Hornburger P."/>
            <person name="Mueller R.-W."/>
            <person name="Bruemmer F."/>
            <person name="Labrenz M."/>
            <person name="Spormann A.M."/>
            <person name="Op den Camp H."/>
            <person name="Overmann J."/>
            <person name="Amann R."/>
            <person name="Jetten M.S.M."/>
            <person name="Mascher T."/>
            <person name="Medema M.H."/>
            <person name="Devos D.P."/>
            <person name="Kaster A.-K."/>
            <person name="Ovreas L."/>
            <person name="Rohde M."/>
            <person name="Galperin M.Y."/>
            <person name="Jogler C."/>
        </authorList>
    </citation>
    <scope>NUCLEOTIDE SEQUENCE [LARGE SCALE GENOMIC DNA]</scope>
    <source>
        <strain evidence="2 3">Pan44</strain>
    </source>
</reference>
<organism evidence="2 3">
    <name type="scientific">Caulifigura coniformis</name>
    <dbReference type="NCBI Taxonomy" id="2527983"/>
    <lineage>
        <taxon>Bacteria</taxon>
        <taxon>Pseudomonadati</taxon>
        <taxon>Planctomycetota</taxon>
        <taxon>Planctomycetia</taxon>
        <taxon>Planctomycetales</taxon>
        <taxon>Planctomycetaceae</taxon>
        <taxon>Caulifigura</taxon>
    </lineage>
</organism>